<sequence length="141" mass="15635">MKAMVLAFACADCGSTSVTLDAVISKHQNDRGRVPLSSIASLLQSNNAPTIAEFKSLKESVNSVDEALDQLSIDIHEMSEALARLKERRGQLADVKDKYQIAVNTRPTRAALRSSWRYFGRQWIAGTTFSTLKMDLGTWDE</sequence>
<gene>
    <name evidence="1" type="ORF">EV421DRAFT_1904565</name>
</gene>
<protein>
    <submittedName>
        <fullName evidence="1">Uncharacterized protein</fullName>
    </submittedName>
</protein>
<organism evidence="1 2">
    <name type="scientific">Armillaria borealis</name>
    <dbReference type="NCBI Taxonomy" id="47425"/>
    <lineage>
        <taxon>Eukaryota</taxon>
        <taxon>Fungi</taxon>
        <taxon>Dikarya</taxon>
        <taxon>Basidiomycota</taxon>
        <taxon>Agaricomycotina</taxon>
        <taxon>Agaricomycetes</taxon>
        <taxon>Agaricomycetidae</taxon>
        <taxon>Agaricales</taxon>
        <taxon>Marasmiineae</taxon>
        <taxon>Physalacriaceae</taxon>
        <taxon>Armillaria</taxon>
    </lineage>
</organism>
<evidence type="ECO:0000313" key="1">
    <source>
        <dbReference type="EMBL" id="KAK0441979.1"/>
    </source>
</evidence>
<dbReference type="EMBL" id="JAUEPT010000028">
    <property type="protein sequence ID" value="KAK0441979.1"/>
    <property type="molecule type" value="Genomic_DNA"/>
</dbReference>
<accession>A0AA39MQ62</accession>
<proteinExistence type="predicted"/>
<dbReference type="Proteomes" id="UP001175226">
    <property type="component" value="Unassembled WGS sequence"/>
</dbReference>
<comment type="caution">
    <text evidence="1">The sequence shown here is derived from an EMBL/GenBank/DDBJ whole genome shotgun (WGS) entry which is preliminary data.</text>
</comment>
<reference evidence="1" key="1">
    <citation type="submission" date="2023-06" db="EMBL/GenBank/DDBJ databases">
        <authorList>
            <consortium name="Lawrence Berkeley National Laboratory"/>
            <person name="Ahrendt S."/>
            <person name="Sahu N."/>
            <person name="Indic B."/>
            <person name="Wong-Bajracharya J."/>
            <person name="Merenyi Z."/>
            <person name="Ke H.-M."/>
            <person name="Monk M."/>
            <person name="Kocsube S."/>
            <person name="Drula E."/>
            <person name="Lipzen A."/>
            <person name="Balint B."/>
            <person name="Henrissat B."/>
            <person name="Andreopoulos B."/>
            <person name="Martin F.M."/>
            <person name="Harder C.B."/>
            <person name="Rigling D."/>
            <person name="Ford K.L."/>
            <person name="Foster G.D."/>
            <person name="Pangilinan J."/>
            <person name="Papanicolaou A."/>
            <person name="Barry K."/>
            <person name="LaButti K."/>
            <person name="Viragh M."/>
            <person name="Koriabine M."/>
            <person name="Yan M."/>
            <person name="Riley R."/>
            <person name="Champramary S."/>
            <person name="Plett K.L."/>
            <person name="Tsai I.J."/>
            <person name="Slot J."/>
            <person name="Sipos G."/>
            <person name="Plett J."/>
            <person name="Nagy L.G."/>
            <person name="Grigoriev I.V."/>
        </authorList>
    </citation>
    <scope>NUCLEOTIDE SEQUENCE</scope>
    <source>
        <strain evidence="1">FPL87.14</strain>
    </source>
</reference>
<dbReference type="AlphaFoldDB" id="A0AA39MQ62"/>
<keyword evidence="2" id="KW-1185">Reference proteome</keyword>
<name>A0AA39MQ62_9AGAR</name>
<evidence type="ECO:0000313" key="2">
    <source>
        <dbReference type="Proteomes" id="UP001175226"/>
    </source>
</evidence>